<dbReference type="RefSeq" id="WP_064318094.1">
    <property type="nucleotide sequence ID" value="NZ_JACI01000001.1"/>
</dbReference>
<name>A0A179CZR5_BIBTR</name>
<organism evidence="1 2">
    <name type="scientific">Bibersteinia trehalosi Y31</name>
    <dbReference type="NCBI Taxonomy" id="1261658"/>
    <lineage>
        <taxon>Bacteria</taxon>
        <taxon>Pseudomonadati</taxon>
        <taxon>Pseudomonadota</taxon>
        <taxon>Gammaproteobacteria</taxon>
        <taxon>Pasteurellales</taxon>
        <taxon>Pasteurellaceae</taxon>
        <taxon>Bibersteinia</taxon>
    </lineage>
</organism>
<comment type="caution">
    <text evidence="1">The sequence shown here is derived from an EMBL/GenBank/DDBJ whole genome shotgun (WGS) entry which is preliminary data.</text>
</comment>
<proteinExistence type="predicted"/>
<evidence type="ECO:0000313" key="1">
    <source>
        <dbReference type="EMBL" id="OAQ15405.1"/>
    </source>
</evidence>
<dbReference type="Proteomes" id="UP000078358">
    <property type="component" value="Unassembled WGS sequence"/>
</dbReference>
<reference evidence="1 2" key="1">
    <citation type="submission" date="2014-01" db="EMBL/GenBank/DDBJ databases">
        <authorList>
            <person name="Zuccon D."/>
        </authorList>
    </citation>
    <scope>NUCLEOTIDE SEQUENCE [LARGE SCALE GENOMIC DNA]</scope>
    <source>
        <strain evidence="1 2">Y31</strain>
    </source>
</reference>
<accession>A0A179CZR5</accession>
<sequence>MNLRQIANRAITTVNPNIPAILKLNTGTETDDTGKRVAKFDEINVKIQPQSLSTNDLQLFDSLAQQGQLLNVYISGQIHALRRLSQQGADKLVFKAFGEKTESEWLIKSVAESFPNWCKVVIWRQK</sequence>
<protein>
    <submittedName>
        <fullName evidence="1">Uncharacterized protein</fullName>
    </submittedName>
</protein>
<gene>
    <name evidence="1" type="ORF">F480_02390</name>
</gene>
<dbReference type="AlphaFoldDB" id="A0A179CZR5"/>
<dbReference type="PATRIC" id="fig|1261658.3.peg.482"/>
<dbReference type="EMBL" id="JACI01000001">
    <property type="protein sequence ID" value="OAQ15405.1"/>
    <property type="molecule type" value="Genomic_DNA"/>
</dbReference>
<evidence type="ECO:0000313" key="2">
    <source>
        <dbReference type="Proteomes" id="UP000078358"/>
    </source>
</evidence>